<dbReference type="Pfam" id="PF13477">
    <property type="entry name" value="Glyco_trans_4_2"/>
    <property type="match status" value="1"/>
</dbReference>
<proteinExistence type="predicted"/>
<dbReference type="GO" id="GO:0016740">
    <property type="term" value="F:transferase activity"/>
    <property type="evidence" value="ECO:0007669"/>
    <property type="project" value="UniProtKB-KW"/>
</dbReference>
<dbReference type="Pfam" id="PF13692">
    <property type="entry name" value="Glyco_trans_1_4"/>
    <property type="match status" value="1"/>
</dbReference>
<dbReference type="Gene3D" id="3.40.50.2000">
    <property type="entry name" value="Glycogen Phosphorylase B"/>
    <property type="match status" value="2"/>
</dbReference>
<comment type="caution">
    <text evidence="2">The sequence shown here is derived from an EMBL/GenBank/DDBJ whole genome shotgun (WGS) entry which is preliminary data.</text>
</comment>
<accession>A0A3E2V518</accession>
<dbReference type="RefSeq" id="WP_117535719.1">
    <property type="nucleotide sequence ID" value="NZ_QVEZ01000005.1"/>
</dbReference>
<evidence type="ECO:0000259" key="1">
    <source>
        <dbReference type="Pfam" id="PF13477"/>
    </source>
</evidence>
<sequence length="370" mass="41349">MKKAVMLINDTTYAFNLRGAVIEKLIDEDFEVVIVGQLLKYQDKLKAMGAKLIGVETGRHGTNPISDLQLMQTYRKILKAEKPDVVLTYNIKPNVYGGMACQQLKIPYLPNVTGLGTPVENPGPLQALTTRLYKMGVAGASCIFFQNSENQRFFEAHKMMPKHAKIRLLPGSGVDLESHPAFPYPEEETVHFQFTSRILKEKGIDLYLAAAKRIHAEYPNTVFHICGGCDDSAYEEILKQAQEAGDVVYHGQQKDMIPFLKQASCIVHPSYYPEGMSNVLLEGAASARPIIATDRAGCRETVEDGVTGFLIPIQDEEALVHALERFMQITPEQRKAMGLAGRVKMEREFDRKIVVKAYLEEIQALEGNDE</sequence>
<name>A0A3E2V518_9FIRM</name>
<keyword evidence="2" id="KW-0808">Transferase</keyword>
<organism evidence="2 3">
    <name type="scientific">Faecalibacterium prausnitzii</name>
    <dbReference type="NCBI Taxonomy" id="853"/>
    <lineage>
        <taxon>Bacteria</taxon>
        <taxon>Bacillati</taxon>
        <taxon>Bacillota</taxon>
        <taxon>Clostridia</taxon>
        <taxon>Eubacteriales</taxon>
        <taxon>Oscillospiraceae</taxon>
        <taxon>Faecalibacterium</taxon>
    </lineage>
</organism>
<dbReference type="PANTHER" id="PTHR12526">
    <property type="entry name" value="GLYCOSYLTRANSFERASE"/>
    <property type="match status" value="1"/>
</dbReference>
<dbReference type="InterPro" id="IPR028098">
    <property type="entry name" value="Glyco_trans_4-like_N"/>
</dbReference>
<protein>
    <submittedName>
        <fullName evidence="2">Glycosyltransferase family 1 protein</fullName>
    </submittedName>
</protein>
<dbReference type="PANTHER" id="PTHR12526:SF630">
    <property type="entry name" value="GLYCOSYLTRANSFERASE"/>
    <property type="match status" value="1"/>
</dbReference>
<feature type="domain" description="Glycosyltransferase subfamily 4-like N-terminal" evidence="1">
    <location>
        <begin position="7"/>
        <end position="147"/>
    </location>
</feature>
<gene>
    <name evidence="2" type="ORF">DW905_08780</name>
</gene>
<evidence type="ECO:0000313" key="2">
    <source>
        <dbReference type="EMBL" id="RGC05199.1"/>
    </source>
</evidence>
<evidence type="ECO:0000313" key="3">
    <source>
        <dbReference type="Proteomes" id="UP000261079"/>
    </source>
</evidence>
<dbReference type="Proteomes" id="UP000261079">
    <property type="component" value="Unassembled WGS sequence"/>
</dbReference>
<reference evidence="2 3" key="1">
    <citation type="submission" date="2018-08" db="EMBL/GenBank/DDBJ databases">
        <title>A genome reference for cultivated species of the human gut microbiota.</title>
        <authorList>
            <person name="Zou Y."/>
            <person name="Xue W."/>
            <person name="Luo G."/>
        </authorList>
    </citation>
    <scope>NUCLEOTIDE SEQUENCE [LARGE SCALE GENOMIC DNA]</scope>
    <source>
        <strain evidence="2 3">AM42-11AC</strain>
    </source>
</reference>
<dbReference type="AlphaFoldDB" id="A0A3E2V518"/>
<dbReference type="EMBL" id="QVEZ01000005">
    <property type="protein sequence ID" value="RGC05199.1"/>
    <property type="molecule type" value="Genomic_DNA"/>
</dbReference>
<dbReference type="SUPFAM" id="SSF53756">
    <property type="entry name" value="UDP-Glycosyltransferase/glycogen phosphorylase"/>
    <property type="match status" value="1"/>
</dbReference>
<dbReference type="CDD" id="cd03808">
    <property type="entry name" value="GT4_CapM-like"/>
    <property type="match status" value="1"/>
</dbReference>